<evidence type="ECO:0000313" key="2">
    <source>
        <dbReference type="Proteomes" id="UP001203036"/>
    </source>
</evidence>
<gene>
    <name evidence="1" type="ORF">M8744_16375</name>
</gene>
<dbReference type="Proteomes" id="UP001203036">
    <property type="component" value="Unassembled WGS sequence"/>
</dbReference>
<keyword evidence="1" id="KW-0547">Nucleotide-binding</keyword>
<comment type="caution">
    <text evidence="1">The sequence shown here is derived from an EMBL/GenBank/DDBJ whole genome shotgun (WGS) entry which is preliminary data.</text>
</comment>
<protein>
    <submittedName>
        <fullName evidence="1">ATP-binding cassette domain-containing protein</fullName>
    </submittedName>
</protein>
<evidence type="ECO:0000313" key="1">
    <source>
        <dbReference type="EMBL" id="MCM2563727.1"/>
    </source>
</evidence>
<organism evidence="1 2">
    <name type="scientific">Lutimaribacter degradans</name>
    <dbReference type="NCBI Taxonomy" id="2945989"/>
    <lineage>
        <taxon>Bacteria</taxon>
        <taxon>Pseudomonadati</taxon>
        <taxon>Pseudomonadota</taxon>
        <taxon>Alphaproteobacteria</taxon>
        <taxon>Rhodobacterales</taxon>
        <taxon>Roseobacteraceae</taxon>
        <taxon>Lutimaribacter</taxon>
    </lineage>
</organism>
<dbReference type="EMBL" id="JAMQGO010000016">
    <property type="protein sequence ID" value="MCM2563727.1"/>
    <property type="molecule type" value="Genomic_DNA"/>
</dbReference>
<sequence length="742" mass="81085">MAAGSTESALQAADLRGTDRPQEPGPFTILAALWRVLRPELRVHRKEVLQDLGLALAAGVSGLAGPYLMYLFLRAALRDDAVAPVPALALGAVASYAIYAVLRSVHNNHALKTAEAIILTLKLRLVRAVMRKPLAFLDAARQAQLTAMLATDLDKLATKLRQNAGPMLTAALLGVGILLALIALDWRLGLLVAGLSLVYLVGVLSIHRATVRADWVDSEADTRQQHILRDMLDGARDIRLYQIQHLHEARFADSAETVRQRDVRLHETPVWGWNPLVDFIAAMILLGPVLMGAWLHVRPDITVPLELVPAVLTYAALMASNLRSFSRGLQAIGFLGHALDRLETVIAYPEEPPQTPPALDTMPDDQTLRLVGVGQRYGSRKILDSFDLAVAPGERIALTGPSGTGKTTLANLILRLEEPDTGCVMLGGQPAQRFPLPLYLSYFAHVGHHTHLFHTSVHDNIAMGWRHVPFADIERAARLVRLHDTIQRLPQGYDSVIGADDLHLSQGQRQRLALARALIREPAVLVLDEFTSALDSETKAGLLDDLFAAFPGTTMICMTHDAQVMARMDRVVTLESGGALQSDEASAETCSEEDEPPQVTQHLDDMKATLRLPADAAALEPLAQWVETCAERGLIPAEMVFHVNLVLDELVSNTITHGHWEGAGATAIDIALERADRAVTLTVQDDGAPFDPTRVDPVDTDAPLEQRAVGGLGLHFVRSFMNDVVYHRNDGRNRLTLTRRLD</sequence>
<reference evidence="1" key="1">
    <citation type="submission" date="2022-06" db="EMBL/GenBank/DDBJ databases">
        <title>Lutimaribacter sp. EGI FJ00013, a novel bacterium isolated from a salt lake sediment enrichment.</title>
        <authorList>
            <person name="Gao L."/>
            <person name="Fang B.-Z."/>
            <person name="Li W.-J."/>
        </authorList>
    </citation>
    <scope>NUCLEOTIDE SEQUENCE</scope>
    <source>
        <strain evidence="1">EGI FJ00013</strain>
    </source>
</reference>
<name>A0ACC6A0A2_9RHOB</name>
<keyword evidence="1" id="KW-0067">ATP-binding</keyword>
<keyword evidence="2" id="KW-1185">Reference proteome</keyword>
<proteinExistence type="predicted"/>
<accession>A0ACC6A0A2</accession>